<feature type="domain" description="HTH araC/xylS-type" evidence="4">
    <location>
        <begin position="183"/>
        <end position="282"/>
    </location>
</feature>
<dbReference type="PROSITE" id="PS01124">
    <property type="entry name" value="HTH_ARAC_FAMILY_2"/>
    <property type="match status" value="1"/>
</dbReference>
<dbReference type="InterPro" id="IPR009057">
    <property type="entry name" value="Homeodomain-like_sf"/>
</dbReference>
<dbReference type="SMART" id="SM00342">
    <property type="entry name" value="HTH_ARAC"/>
    <property type="match status" value="1"/>
</dbReference>
<comment type="caution">
    <text evidence="5">The sequence shown here is derived from an EMBL/GenBank/DDBJ whole genome shotgun (WGS) entry which is preliminary data.</text>
</comment>
<keyword evidence="2" id="KW-0238">DNA-binding</keyword>
<sequence>MVHPATVNIVEVLSQLLRALKPIAEVNGLLLHFEAADREIVISCRPDIIVHDVTDLVCNIISYTLPGNSITVGILKEKEGLQVFITNTGVNLYCVAEVTRNCRHKIVVTGSTENKQTRFHFNLPCNLREERKIIGPEAMPAGNKAIPDFYNEIRKRLRSHFSNADTLVAQLSIMYPNEAAFLQKINAVIISNMDNIFFDTSVLSREMNMSRTALFRRLKPLIRQPPATYIRSIRLHRAKELLETTDISVGDAAFKTGFQTQSHFSKAFAESFGFLPSSIRRRNKAATNE</sequence>
<evidence type="ECO:0000313" key="6">
    <source>
        <dbReference type="Proteomes" id="UP000031408"/>
    </source>
</evidence>
<evidence type="ECO:0000256" key="1">
    <source>
        <dbReference type="ARBA" id="ARBA00023015"/>
    </source>
</evidence>
<dbReference type="Proteomes" id="UP000031408">
    <property type="component" value="Unassembled WGS sequence"/>
</dbReference>
<dbReference type="AlphaFoldDB" id="A0A0C1KZB8"/>
<dbReference type="Gene3D" id="3.30.565.10">
    <property type="entry name" value="Histidine kinase-like ATPase, C-terminal domain"/>
    <property type="match status" value="1"/>
</dbReference>
<dbReference type="GO" id="GO:0003700">
    <property type="term" value="F:DNA-binding transcription factor activity"/>
    <property type="evidence" value="ECO:0007669"/>
    <property type="project" value="InterPro"/>
</dbReference>
<dbReference type="PANTHER" id="PTHR43280:SF2">
    <property type="entry name" value="HTH-TYPE TRANSCRIPTIONAL REGULATOR EXSA"/>
    <property type="match status" value="1"/>
</dbReference>
<proteinExistence type="predicted"/>
<dbReference type="PROSITE" id="PS00041">
    <property type="entry name" value="HTH_ARAC_FAMILY_1"/>
    <property type="match status" value="1"/>
</dbReference>
<protein>
    <recommendedName>
        <fullName evidence="4">HTH araC/xylS-type domain-containing protein</fullName>
    </recommendedName>
</protein>
<dbReference type="STRING" id="1349421.OI18_19940"/>
<reference evidence="5 6" key="1">
    <citation type="submission" date="2014-11" db="EMBL/GenBank/DDBJ databases">
        <title>Genome sequence of Flavihumibacter solisilvae 3-3.</title>
        <authorList>
            <person name="Zhou G."/>
            <person name="Li M."/>
            <person name="Wang G."/>
        </authorList>
    </citation>
    <scope>NUCLEOTIDE SEQUENCE [LARGE SCALE GENOMIC DNA]</scope>
    <source>
        <strain evidence="5 6">3-3</strain>
    </source>
</reference>
<evidence type="ECO:0000259" key="4">
    <source>
        <dbReference type="PROSITE" id="PS01124"/>
    </source>
</evidence>
<dbReference type="GO" id="GO:0043565">
    <property type="term" value="F:sequence-specific DNA binding"/>
    <property type="evidence" value="ECO:0007669"/>
    <property type="project" value="InterPro"/>
</dbReference>
<keyword evidence="1" id="KW-0805">Transcription regulation</keyword>
<dbReference type="SUPFAM" id="SSF46689">
    <property type="entry name" value="Homeodomain-like"/>
    <property type="match status" value="1"/>
</dbReference>
<dbReference type="InterPro" id="IPR018062">
    <property type="entry name" value="HTH_AraC-typ_CS"/>
</dbReference>
<dbReference type="Gene3D" id="1.10.10.60">
    <property type="entry name" value="Homeodomain-like"/>
    <property type="match status" value="1"/>
</dbReference>
<dbReference type="Pfam" id="PF12833">
    <property type="entry name" value="HTH_18"/>
    <property type="match status" value="1"/>
</dbReference>
<accession>A0A0C1KZB8</accession>
<organism evidence="5 6">
    <name type="scientific">Flavihumibacter solisilvae</name>
    <dbReference type="NCBI Taxonomy" id="1349421"/>
    <lineage>
        <taxon>Bacteria</taxon>
        <taxon>Pseudomonadati</taxon>
        <taxon>Bacteroidota</taxon>
        <taxon>Chitinophagia</taxon>
        <taxon>Chitinophagales</taxon>
        <taxon>Chitinophagaceae</taxon>
        <taxon>Flavihumibacter</taxon>
    </lineage>
</organism>
<gene>
    <name evidence="5" type="ORF">OI18_19940</name>
</gene>
<evidence type="ECO:0000313" key="5">
    <source>
        <dbReference type="EMBL" id="KIC93022.1"/>
    </source>
</evidence>
<name>A0A0C1KZB8_9BACT</name>
<dbReference type="EMBL" id="JSVC01000024">
    <property type="protein sequence ID" value="KIC93022.1"/>
    <property type="molecule type" value="Genomic_DNA"/>
</dbReference>
<dbReference type="PANTHER" id="PTHR43280">
    <property type="entry name" value="ARAC-FAMILY TRANSCRIPTIONAL REGULATOR"/>
    <property type="match status" value="1"/>
</dbReference>
<evidence type="ECO:0000256" key="3">
    <source>
        <dbReference type="ARBA" id="ARBA00023163"/>
    </source>
</evidence>
<keyword evidence="3" id="KW-0804">Transcription</keyword>
<keyword evidence="6" id="KW-1185">Reference proteome</keyword>
<evidence type="ECO:0000256" key="2">
    <source>
        <dbReference type="ARBA" id="ARBA00023125"/>
    </source>
</evidence>
<dbReference type="InterPro" id="IPR018060">
    <property type="entry name" value="HTH_AraC"/>
</dbReference>
<dbReference type="SUPFAM" id="SSF55874">
    <property type="entry name" value="ATPase domain of HSP90 chaperone/DNA topoisomerase II/histidine kinase"/>
    <property type="match status" value="1"/>
</dbReference>
<dbReference type="InterPro" id="IPR036890">
    <property type="entry name" value="HATPase_C_sf"/>
</dbReference>